<organism evidence="2">
    <name type="scientific">Oryza nivara</name>
    <name type="common">Indian wild rice</name>
    <name type="synonym">Oryza sativa f. spontanea</name>
    <dbReference type="NCBI Taxonomy" id="4536"/>
    <lineage>
        <taxon>Eukaryota</taxon>
        <taxon>Viridiplantae</taxon>
        <taxon>Streptophyta</taxon>
        <taxon>Embryophyta</taxon>
        <taxon>Tracheophyta</taxon>
        <taxon>Spermatophyta</taxon>
        <taxon>Magnoliopsida</taxon>
        <taxon>Liliopsida</taxon>
        <taxon>Poales</taxon>
        <taxon>Poaceae</taxon>
        <taxon>BOP clade</taxon>
        <taxon>Oryzoideae</taxon>
        <taxon>Oryzeae</taxon>
        <taxon>Oryzinae</taxon>
        <taxon>Oryza</taxon>
    </lineage>
</organism>
<feature type="region of interest" description="Disordered" evidence="1">
    <location>
        <begin position="242"/>
        <end position="265"/>
    </location>
</feature>
<keyword evidence="3" id="KW-1185">Reference proteome</keyword>
<dbReference type="Proteomes" id="UP000006591">
    <property type="component" value="Chromosome 1"/>
</dbReference>
<dbReference type="AlphaFoldDB" id="A0A0E0FUT6"/>
<reference evidence="2" key="1">
    <citation type="submission" date="2015-04" db="UniProtKB">
        <authorList>
            <consortium name="EnsemblPlants"/>
        </authorList>
    </citation>
    <scope>IDENTIFICATION</scope>
    <source>
        <strain evidence="2">SL10</strain>
    </source>
</reference>
<feature type="region of interest" description="Disordered" evidence="1">
    <location>
        <begin position="191"/>
        <end position="218"/>
    </location>
</feature>
<dbReference type="EnsemblPlants" id="ONIVA01G39790.1">
    <property type="protein sequence ID" value="ONIVA01G39790.1"/>
    <property type="gene ID" value="ONIVA01G39790"/>
</dbReference>
<evidence type="ECO:0000313" key="3">
    <source>
        <dbReference type="Proteomes" id="UP000006591"/>
    </source>
</evidence>
<feature type="compositionally biased region" description="Basic and acidic residues" evidence="1">
    <location>
        <begin position="144"/>
        <end position="153"/>
    </location>
</feature>
<name>A0A0E0FUT6_ORYNI</name>
<evidence type="ECO:0000313" key="2">
    <source>
        <dbReference type="EnsemblPlants" id="ONIVA01G39790.1"/>
    </source>
</evidence>
<accession>A0A0E0FUT6</accession>
<sequence length="277" mass="29818">MTALQELNVEILHFSCVVEHGVPVIQSITIASQELNVDMVSSTTWQEQQRGTNHEGVEILEGILQILPRALPRLLLHPQDPGHPNHGHRDGEILLRGGPLRRRGAARGGSRHGGDHLPRPRADGLEQPPVEHVGLPLADDDGDDLRSRRGQGDLEADARVVRRGGRGGGEDGAEGVVAVLAVGRVGVDDGGEREGARGAGGLVEEDEAVGGEDEEAGAEGAEAGALLGLHVPLRDEVALDLPRGQHRPSRRRHVRGREPVGRRGGHGDDYCCCWWWW</sequence>
<protein>
    <submittedName>
        <fullName evidence="2">Uncharacterized protein</fullName>
    </submittedName>
</protein>
<feature type="compositionally biased region" description="Basic and acidic residues" evidence="1">
    <location>
        <begin position="256"/>
        <end position="265"/>
    </location>
</feature>
<feature type="compositionally biased region" description="Basic residues" evidence="1">
    <location>
        <begin position="244"/>
        <end position="255"/>
    </location>
</feature>
<evidence type="ECO:0000256" key="1">
    <source>
        <dbReference type="SAM" id="MobiDB-lite"/>
    </source>
</evidence>
<feature type="compositionally biased region" description="Basic and acidic residues" evidence="1">
    <location>
        <begin position="112"/>
        <end position="124"/>
    </location>
</feature>
<dbReference type="Gramene" id="ONIVA01G39790.1">
    <property type="protein sequence ID" value="ONIVA01G39790.1"/>
    <property type="gene ID" value="ONIVA01G39790"/>
</dbReference>
<reference evidence="2" key="2">
    <citation type="submission" date="2018-04" db="EMBL/GenBank/DDBJ databases">
        <title>OnivRS2 (Oryza nivara Reference Sequence Version 2).</title>
        <authorList>
            <person name="Zhang J."/>
            <person name="Kudrna D."/>
            <person name="Lee S."/>
            <person name="Talag J."/>
            <person name="Rajasekar S."/>
            <person name="Welchert J."/>
            <person name="Hsing Y.-I."/>
            <person name="Wing R.A."/>
        </authorList>
    </citation>
    <scope>NUCLEOTIDE SEQUENCE [LARGE SCALE GENOMIC DNA]</scope>
</reference>
<proteinExistence type="predicted"/>
<feature type="compositionally biased region" description="Acidic residues" evidence="1">
    <location>
        <begin position="203"/>
        <end position="217"/>
    </location>
</feature>
<dbReference type="HOGENOM" id="CLU_1006055_0_0_1"/>
<feature type="region of interest" description="Disordered" evidence="1">
    <location>
        <begin position="101"/>
        <end position="153"/>
    </location>
</feature>